<comment type="similarity">
    <text evidence="15">Belongs to the plant 'ANKYRIN-BTB/POZ' family. 'NPR1-like' subfamily.</text>
</comment>
<dbReference type="Pfam" id="PF11900">
    <property type="entry name" value="DUF3420"/>
    <property type="match status" value="1"/>
</dbReference>
<dbReference type="Gramene" id="PHT76229">
    <property type="protein sequence ID" value="PHT76229"/>
    <property type="gene ID" value="T459_19751"/>
</dbReference>
<feature type="domain" description="BTB" evidence="19">
    <location>
        <begin position="63"/>
        <end position="134"/>
    </location>
</feature>
<keyword evidence="6" id="KW-0677">Repeat</keyword>
<dbReference type="GO" id="GO:0003712">
    <property type="term" value="F:transcription coregulator activity"/>
    <property type="evidence" value="ECO:0007669"/>
    <property type="project" value="EnsemblPlants"/>
</dbReference>
<dbReference type="GO" id="GO:0008270">
    <property type="term" value="F:zinc ion binding"/>
    <property type="evidence" value="ECO:0007669"/>
    <property type="project" value="UniProtKB-KW"/>
</dbReference>
<feature type="domain" description="C2HC NPR-type" evidence="20">
    <location>
        <begin position="137"/>
        <end position="151"/>
    </location>
</feature>
<dbReference type="SUPFAM" id="SSF48403">
    <property type="entry name" value="Ankyrin repeat"/>
    <property type="match status" value="1"/>
</dbReference>
<dbReference type="Pfam" id="PF00651">
    <property type="entry name" value="BTB"/>
    <property type="match status" value="1"/>
</dbReference>
<evidence type="ECO:0000256" key="15">
    <source>
        <dbReference type="ARBA" id="ARBA00044947"/>
    </source>
</evidence>
<dbReference type="InterPro" id="IPR000210">
    <property type="entry name" value="BTB/POZ_dom"/>
</dbReference>
<dbReference type="GO" id="GO:0106167">
    <property type="term" value="P:extracellular ATP signaling"/>
    <property type="evidence" value="ECO:0007669"/>
    <property type="project" value="EnsemblPlants"/>
</dbReference>
<dbReference type="GO" id="GO:0050832">
    <property type="term" value="P:defense response to fungus"/>
    <property type="evidence" value="ECO:0000318"/>
    <property type="project" value="GO_Central"/>
</dbReference>
<keyword evidence="22" id="KW-1185">Reference proteome</keyword>
<evidence type="ECO:0000256" key="6">
    <source>
        <dbReference type="ARBA" id="ARBA00022737"/>
    </source>
</evidence>
<dbReference type="InterPro" id="IPR057250">
    <property type="entry name" value="Znf_C2HC_NPR-type"/>
</dbReference>
<dbReference type="PANTHER" id="PTHR46475:SF1">
    <property type="entry name" value="REGULATORY PROTEIN NPR2"/>
    <property type="match status" value="1"/>
</dbReference>
<keyword evidence="9" id="KW-0702">S-nitrosylation</keyword>
<dbReference type="InterPro" id="IPR044292">
    <property type="entry name" value="NPR"/>
</dbReference>
<dbReference type="GO" id="GO:0042742">
    <property type="term" value="P:defense response to bacterium"/>
    <property type="evidence" value="ECO:0000318"/>
    <property type="project" value="GO_Central"/>
</dbReference>
<keyword evidence="10" id="KW-0611">Plant defense</keyword>
<dbReference type="GO" id="GO:0001666">
    <property type="term" value="P:response to hypoxia"/>
    <property type="evidence" value="ECO:0007669"/>
    <property type="project" value="EnsemblPlants"/>
</dbReference>
<comment type="pathway">
    <text evidence="2">Protein modification; protein ubiquitination.</text>
</comment>
<dbReference type="SMR" id="A0A2G2Z2M3"/>
<comment type="subcellular location">
    <subcellularLocation>
        <location evidence="1">Cytoplasm</location>
    </subcellularLocation>
    <subcellularLocation>
        <location evidence="14">Nucleus</location>
        <location evidence="14">Nuclear body</location>
    </subcellularLocation>
</comment>
<dbReference type="GO" id="GO:0010112">
    <property type="term" value="P:regulation of systemic acquired resistance"/>
    <property type="evidence" value="ECO:0007669"/>
    <property type="project" value="EnsemblPlants"/>
</dbReference>
<keyword evidence="13" id="KW-0539">Nucleus</keyword>
<evidence type="ECO:0000256" key="1">
    <source>
        <dbReference type="ARBA" id="ARBA00004496"/>
    </source>
</evidence>
<dbReference type="AlphaFoldDB" id="A0A2G2Z2M3"/>
<dbReference type="FunFam" id="3.30.710.10:FF:000192">
    <property type="entry name" value="Non-expressor of PR1"/>
    <property type="match status" value="1"/>
</dbReference>
<dbReference type="GO" id="GO:2000022">
    <property type="term" value="P:regulation of jasmonic acid mediated signaling pathway"/>
    <property type="evidence" value="ECO:0000318"/>
    <property type="project" value="GO_Central"/>
</dbReference>
<dbReference type="GO" id="GO:1900424">
    <property type="term" value="P:regulation of defense response to bacterium"/>
    <property type="evidence" value="ECO:0007669"/>
    <property type="project" value="EnsemblPlants"/>
</dbReference>
<evidence type="ECO:0000256" key="14">
    <source>
        <dbReference type="ARBA" id="ARBA00034306"/>
    </source>
</evidence>
<dbReference type="Gene3D" id="1.25.40.20">
    <property type="entry name" value="Ankyrin repeat-containing domain"/>
    <property type="match status" value="1"/>
</dbReference>
<dbReference type="Proteomes" id="UP000222542">
    <property type="component" value="Unassembled WGS sequence"/>
</dbReference>
<sequence>MDSRTAFSDSNDISGSSSICCIGGMTESFSPETSPAEITSLKRLSEILESIFDSSSPDFDFFADAKLVVPIGKEIPVHRCILSARSPFFKNVFCGKERKTKLELKELMKEYEVSYDALVNVLAYLYSGKVRPSPKDVCVCVDNECFHVACRPAVAFLVQVLYASFTFQISELVDKFQRHLLDILNKAAADDVMMVLSVANICGKACERLLSSCIEIIVKSNVDIITLDKALPNDIVKQITDSRTELDLQGPVNHGFPDKHVKRIHRALDSDDVELLRMLLKEGHTTLDDAYALHYAVAYCDAKTTSELLDLALADVNHQNPRGYTVLHVAAMRKEPKIIVSLLTKGARPSDLTSDGRKALQIAKRRTRLVDFIKSTEEGKSAPKDRLCIEILEQAERRDPLLGEASVSLAMAGDDLRMKLLYLENRVGLAKLLFPMEAKVAMDIAQVDGTSEFPLASIRKKMADAQRTTVDLNEAPFKMKEEHLNRLMALSRTVELGKRFFPRCSEVLNKIMDADDLSEIAYMGNDTPEERQLKKQRYMELQEILTKAFTEDKEEFAKTNVSSSCSSTSKGVDKPNKLPFRK</sequence>
<dbReference type="GO" id="GO:0009611">
    <property type="term" value="P:response to wounding"/>
    <property type="evidence" value="ECO:0007669"/>
    <property type="project" value="EnsemblPlants"/>
</dbReference>
<evidence type="ECO:0000256" key="10">
    <source>
        <dbReference type="ARBA" id="ARBA00022821"/>
    </source>
</evidence>
<evidence type="ECO:0000256" key="7">
    <source>
        <dbReference type="ARBA" id="ARBA00022771"/>
    </source>
</evidence>
<dbReference type="GO" id="GO:0031348">
    <property type="term" value="P:negative regulation of defense response"/>
    <property type="evidence" value="ECO:0007669"/>
    <property type="project" value="EnsemblPlants"/>
</dbReference>
<dbReference type="PANTHER" id="PTHR46475">
    <property type="entry name" value="REGULATORY PROTEIN NPR3"/>
    <property type="match status" value="1"/>
</dbReference>
<evidence type="ECO:0000256" key="8">
    <source>
        <dbReference type="ARBA" id="ARBA00022786"/>
    </source>
</evidence>
<dbReference type="GO" id="GO:0009408">
    <property type="term" value="P:response to heat"/>
    <property type="evidence" value="ECO:0007669"/>
    <property type="project" value="EnsemblPlants"/>
</dbReference>
<dbReference type="STRING" id="4072.A0A2G2Z2M3"/>
<dbReference type="FunFam" id="1.25.40.20:FF:000239">
    <property type="entry name" value="BTB/POZ domain and ankyrin repeat-containing protein NPR1"/>
    <property type="match status" value="1"/>
</dbReference>
<evidence type="ECO:0000256" key="3">
    <source>
        <dbReference type="ARBA" id="ARBA00022490"/>
    </source>
</evidence>
<comment type="caution">
    <text evidence="21">The sequence shown here is derived from an EMBL/GenBank/DDBJ whole genome shotgun (WGS) entry which is preliminary data.</text>
</comment>
<proteinExistence type="inferred from homology"/>
<evidence type="ECO:0000256" key="13">
    <source>
        <dbReference type="ARBA" id="ARBA00023242"/>
    </source>
</evidence>
<evidence type="ECO:0000256" key="17">
    <source>
        <dbReference type="PROSITE-ProRule" id="PRU01391"/>
    </source>
</evidence>
<dbReference type="GO" id="GO:0090575">
    <property type="term" value="C:RNA polymerase II transcription regulator complex"/>
    <property type="evidence" value="ECO:0007669"/>
    <property type="project" value="EnsemblPlants"/>
</dbReference>
<dbReference type="Gene3D" id="3.30.710.10">
    <property type="entry name" value="Potassium Channel Kv1.1, Chain A"/>
    <property type="match status" value="1"/>
</dbReference>
<dbReference type="InterPro" id="IPR021094">
    <property type="entry name" value="NPR1/NIM1-like_C"/>
</dbReference>
<dbReference type="PROSITE" id="PS50097">
    <property type="entry name" value="BTB"/>
    <property type="match status" value="1"/>
</dbReference>
<evidence type="ECO:0000256" key="16">
    <source>
        <dbReference type="PROSITE-ProRule" id="PRU00023"/>
    </source>
</evidence>
<feature type="repeat" description="ANK" evidence="16">
    <location>
        <begin position="322"/>
        <end position="354"/>
    </location>
</feature>
<reference evidence="21 22" key="2">
    <citation type="journal article" date="2017" name="Genome Biol.">
        <title>New reference genome sequences of hot pepper reveal the massive evolution of plant disease-resistance genes by retroduplication.</title>
        <authorList>
            <person name="Kim S."/>
            <person name="Park J."/>
            <person name="Yeom S.I."/>
            <person name="Kim Y.M."/>
            <person name="Seo E."/>
            <person name="Kim K.T."/>
            <person name="Kim M.S."/>
            <person name="Lee J.M."/>
            <person name="Cheong K."/>
            <person name="Shin H.S."/>
            <person name="Kim S.B."/>
            <person name="Han K."/>
            <person name="Lee J."/>
            <person name="Park M."/>
            <person name="Lee H.A."/>
            <person name="Lee H.Y."/>
            <person name="Lee Y."/>
            <person name="Oh S."/>
            <person name="Lee J.H."/>
            <person name="Choi E."/>
            <person name="Choi E."/>
            <person name="Lee S.E."/>
            <person name="Jeon J."/>
            <person name="Kim H."/>
            <person name="Choi G."/>
            <person name="Song H."/>
            <person name="Lee J."/>
            <person name="Lee S.C."/>
            <person name="Kwon J.K."/>
            <person name="Lee H.Y."/>
            <person name="Koo N."/>
            <person name="Hong Y."/>
            <person name="Kim R.W."/>
            <person name="Kang W.H."/>
            <person name="Huh J.H."/>
            <person name="Kang B.C."/>
            <person name="Yang T.J."/>
            <person name="Lee Y.H."/>
            <person name="Bennetzen J.L."/>
            <person name="Choi D."/>
        </authorList>
    </citation>
    <scope>NUCLEOTIDE SEQUENCE [LARGE SCALE GENOMIC DNA]</scope>
    <source>
        <strain evidence="22">cv. CM334</strain>
    </source>
</reference>
<dbReference type="GO" id="GO:0045893">
    <property type="term" value="P:positive regulation of DNA-templated transcription"/>
    <property type="evidence" value="ECO:0007669"/>
    <property type="project" value="EnsemblPlants"/>
</dbReference>
<dbReference type="SUPFAM" id="SSF54695">
    <property type="entry name" value="POZ domain"/>
    <property type="match status" value="1"/>
</dbReference>
<keyword evidence="3" id="KW-0963">Cytoplasm</keyword>
<evidence type="ECO:0000256" key="11">
    <source>
        <dbReference type="ARBA" id="ARBA00022833"/>
    </source>
</evidence>
<dbReference type="EMBL" id="AYRZ02000007">
    <property type="protein sequence ID" value="PHT76229.1"/>
    <property type="molecule type" value="Genomic_DNA"/>
</dbReference>
<evidence type="ECO:0000313" key="22">
    <source>
        <dbReference type="Proteomes" id="UP000222542"/>
    </source>
</evidence>
<keyword evidence="7 17" id="KW-0863">Zinc-finger</keyword>
<dbReference type="GO" id="GO:0009862">
    <property type="term" value="P:systemic acquired resistance, salicylic acid mediated signaling pathway"/>
    <property type="evidence" value="ECO:0007669"/>
    <property type="project" value="EnsemblPlants"/>
</dbReference>
<keyword evidence="4" id="KW-0597">Phosphoprotein</keyword>
<dbReference type="SMART" id="SM00225">
    <property type="entry name" value="BTB"/>
    <property type="match status" value="1"/>
</dbReference>
<protein>
    <submittedName>
        <fullName evidence="21">Regulatory protein NPR2</fullName>
    </submittedName>
</protein>
<comment type="caution">
    <text evidence="17">Lacks conserved residue(s) required for the propagation of feature annotation.</text>
</comment>
<keyword evidence="11" id="KW-0862">Zinc</keyword>
<evidence type="ECO:0000259" key="19">
    <source>
        <dbReference type="PROSITE" id="PS50097"/>
    </source>
</evidence>
<dbReference type="SMART" id="SM00248">
    <property type="entry name" value="ANK"/>
    <property type="match status" value="2"/>
</dbReference>
<organism evidence="21 22">
    <name type="scientific">Capsicum annuum</name>
    <name type="common">Capsicum pepper</name>
    <dbReference type="NCBI Taxonomy" id="4072"/>
    <lineage>
        <taxon>Eukaryota</taxon>
        <taxon>Viridiplantae</taxon>
        <taxon>Streptophyta</taxon>
        <taxon>Embryophyta</taxon>
        <taxon>Tracheophyta</taxon>
        <taxon>Spermatophyta</taxon>
        <taxon>Magnoliopsida</taxon>
        <taxon>eudicotyledons</taxon>
        <taxon>Gunneridae</taxon>
        <taxon>Pentapetalae</taxon>
        <taxon>asterids</taxon>
        <taxon>lamiids</taxon>
        <taxon>Solanales</taxon>
        <taxon>Solanaceae</taxon>
        <taxon>Solanoideae</taxon>
        <taxon>Capsiceae</taxon>
        <taxon>Capsicum</taxon>
    </lineage>
</organism>
<evidence type="ECO:0000259" key="20">
    <source>
        <dbReference type="PROSITE" id="PS52046"/>
    </source>
</evidence>
<gene>
    <name evidence="21" type="ORF">T459_19751</name>
</gene>
<dbReference type="GO" id="GO:0016604">
    <property type="term" value="C:nuclear body"/>
    <property type="evidence" value="ECO:0007669"/>
    <property type="project" value="UniProtKB-SubCell"/>
</dbReference>
<evidence type="ECO:0000313" key="21">
    <source>
        <dbReference type="EMBL" id="PHT76229.1"/>
    </source>
</evidence>
<dbReference type="GO" id="GO:0005737">
    <property type="term" value="C:cytoplasm"/>
    <property type="evidence" value="ECO:0000318"/>
    <property type="project" value="GO_Central"/>
</dbReference>
<dbReference type="PROSITE" id="PS52046">
    <property type="entry name" value="ZF_C2HC_NPR"/>
    <property type="match status" value="1"/>
</dbReference>
<dbReference type="GO" id="GO:1901149">
    <property type="term" value="F:salicylic acid binding"/>
    <property type="evidence" value="ECO:0007669"/>
    <property type="project" value="EnsemblPlants"/>
</dbReference>
<evidence type="ECO:0000256" key="4">
    <source>
        <dbReference type="ARBA" id="ARBA00022553"/>
    </source>
</evidence>
<evidence type="ECO:0000256" key="12">
    <source>
        <dbReference type="ARBA" id="ARBA00023043"/>
    </source>
</evidence>
<dbReference type="OMA" id="HPAVAFM"/>
<evidence type="ECO:0000256" key="18">
    <source>
        <dbReference type="SAM" id="MobiDB-lite"/>
    </source>
</evidence>
<reference evidence="21 22" key="1">
    <citation type="journal article" date="2014" name="Nat. Genet.">
        <title>Genome sequence of the hot pepper provides insights into the evolution of pungency in Capsicum species.</title>
        <authorList>
            <person name="Kim S."/>
            <person name="Park M."/>
            <person name="Yeom S.I."/>
            <person name="Kim Y.M."/>
            <person name="Lee J.M."/>
            <person name="Lee H.A."/>
            <person name="Seo E."/>
            <person name="Choi J."/>
            <person name="Cheong K."/>
            <person name="Kim K.T."/>
            <person name="Jung K."/>
            <person name="Lee G.W."/>
            <person name="Oh S.K."/>
            <person name="Bae C."/>
            <person name="Kim S.B."/>
            <person name="Lee H.Y."/>
            <person name="Kim S.Y."/>
            <person name="Kim M.S."/>
            <person name="Kang B.C."/>
            <person name="Jo Y.D."/>
            <person name="Yang H.B."/>
            <person name="Jeong H.J."/>
            <person name="Kang W.H."/>
            <person name="Kwon J.K."/>
            <person name="Shin C."/>
            <person name="Lim J.Y."/>
            <person name="Park J.H."/>
            <person name="Huh J.H."/>
            <person name="Kim J.S."/>
            <person name="Kim B.D."/>
            <person name="Cohen O."/>
            <person name="Paran I."/>
            <person name="Suh M.C."/>
            <person name="Lee S.B."/>
            <person name="Kim Y.K."/>
            <person name="Shin Y."/>
            <person name="Noh S.J."/>
            <person name="Park J."/>
            <person name="Seo Y.S."/>
            <person name="Kwon S.Y."/>
            <person name="Kim H.A."/>
            <person name="Park J.M."/>
            <person name="Kim H.J."/>
            <person name="Choi S.B."/>
            <person name="Bosland P.W."/>
            <person name="Reeves G."/>
            <person name="Jo S.H."/>
            <person name="Lee B.W."/>
            <person name="Cho H.T."/>
            <person name="Choi H.S."/>
            <person name="Lee M.S."/>
            <person name="Yu Y."/>
            <person name="Do Choi Y."/>
            <person name="Park B.S."/>
            <person name="van Deynze A."/>
            <person name="Ashrafi H."/>
            <person name="Hill T."/>
            <person name="Kim W.T."/>
            <person name="Pai H.S."/>
            <person name="Ahn H.K."/>
            <person name="Yeam I."/>
            <person name="Giovannoni J.J."/>
            <person name="Rose J.K."/>
            <person name="Sorensen I."/>
            <person name="Lee S.J."/>
            <person name="Kim R.W."/>
            <person name="Choi I.Y."/>
            <person name="Choi B.S."/>
            <person name="Lim J.S."/>
            <person name="Lee Y.H."/>
            <person name="Choi D."/>
        </authorList>
    </citation>
    <scope>NUCLEOTIDE SEQUENCE [LARGE SCALE GENOMIC DNA]</scope>
    <source>
        <strain evidence="22">cv. CM334</strain>
    </source>
</reference>
<dbReference type="GO" id="GO:2000031">
    <property type="term" value="P:regulation of salicylic acid mediated signaling pathway"/>
    <property type="evidence" value="ECO:0007669"/>
    <property type="project" value="EnsemblPlants"/>
</dbReference>
<keyword evidence="8" id="KW-0833">Ubl conjugation pathway</keyword>
<keyword evidence="12 16" id="KW-0040">ANK repeat</keyword>
<feature type="region of interest" description="Disordered" evidence="18">
    <location>
        <begin position="558"/>
        <end position="582"/>
    </location>
</feature>
<dbReference type="PROSITE" id="PS50297">
    <property type="entry name" value="ANK_REP_REGION"/>
    <property type="match status" value="1"/>
</dbReference>
<accession>A0A2G2Z2M3</accession>
<dbReference type="PROSITE" id="PS50088">
    <property type="entry name" value="ANK_REPEAT"/>
    <property type="match status" value="1"/>
</dbReference>
<name>A0A2G2Z2M3_CAPAN</name>
<dbReference type="Pfam" id="PF12313">
    <property type="entry name" value="NPR1_like_C"/>
    <property type="match status" value="1"/>
</dbReference>
<evidence type="ECO:0000256" key="2">
    <source>
        <dbReference type="ARBA" id="ARBA00004906"/>
    </source>
</evidence>
<dbReference type="CDD" id="cd18310">
    <property type="entry name" value="BTB_POZ_NPR_plant"/>
    <property type="match status" value="1"/>
</dbReference>
<keyword evidence="5" id="KW-0479">Metal-binding</keyword>
<dbReference type="InterPro" id="IPR024228">
    <property type="entry name" value="NPR_central_dom"/>
</dbReference>
<evidence type="ECO:0000256" key="5">
    <source>
        <dbReference type="ARBA" id="ARBA00022723"/>
    </source>
</evidence>
<dbReference type="GO" id="GO:0005634">
    <property type="term" value="C:nucleus"/>
    <property type="evidence" value="ECO:0000318"/>
    <property type="project" value="GO_Central"/>
</dbReference>
<dbReference type="InterPro" id="IPR011333">
    <property type="entry name" value="SKP1/BTB/POZ_sf"/>
</dbReference>
<evidence type="ECO:0000256" key="9">
    <source>
        <dbReference type="ARBA" id="ARBA00022799"/>
    </source>
</evidence>
<dbReference type="GO" id="GO:0009682">
    <property type="term" value="P:induced systemic resistance"/>
    <property type="evidence" value="ECO:0007669"/>
    <property type="project" value="EnsemblPlants"/>
</dbReference>
<dbReference type="GO" id="GO:0009625">
    <property type="term" value="P:response to insect"/>
    <property type="evidence" value="ECO:0007669"/>
    <property type="project" value="EnsemblPlants"/>
</dbReference>
<dbReference type="InterPro" id="IPR002110">
    <property type="entry name" value="Ankyrin_rpt"/>
</dbReference>
<dbReference type="InterPro" id="IPR036770">
    <property type="entry name" value="Ankyrin_rpt-contain_sf"/>
</dbReference>